<dbReference type="Pfam" id="PF11751">
    <property type="entry name" value="PorP_SprF"/>
    <property type="match status" value="1"/>
</dbReference>
<evidence type="ECO:0000313" key="2">
    <source>
        <dbReference type="EMBL" id="TXC76227.1"/>
    </source>
</evidence>
<keyword evidence="3" id="KW-1185">Reference proteome</keyword>
<evidence type="ECO:0000313" key="3">
    <source>
        <dbReference type="Proteomes" id="UP000321168"/>
    </source>
</evidence>
<name>A0A5C6USK2_9FLAO</name>
<dbReference type="EMBL" id="VORB01000010">
    <property type="protein sequence ID" value="TXC76227.1"/>
    <property type="molecule type" value="Genomic_DNA"/>
</dbReference>
<evidence type="ECO:0000256" key="1">
    <source>
        <dbReference type="SAM" id="SignalP"/>
    </source>
</evidence>
<reference evidence="2 3" key="1">
    <citation type="submission" date="2019-08" db="EMBL/GenBank/DDBJ databases">
        <title>Genome of Luteibaculum oceani JCM 18817.</title>
        <authorList>
            <person name="Bowman J.P."/>
        </authorList>
    </citation>
    <scope>NUCLEOTIDE SEQUENCE [LARGE SCALE GENOMIC DNA]</scope>
    <source>
        <strain evidence="2 3">JCM 18817</strain>
    </source>
</reference>
<organism evidence="2 3">
    <name type="scientific">Luteibaculum oceani</name>
    <dbReference type="NCBI Taxonomy" id="1294296"/>
    <lineage>
        <taxon>Bacteria</taxon>
        <taxon>Pseudomonadati</taxon>
        <taxon>Bacteroidota</taxon>
        <taxon>Flavobacteriia</taxon>
        <taxon>Flavobacteriales</taxon>
        <taxon>Luteibaculaceae</taxon>
        <taxon>Luteibaculum</taxon>
    </lineage>
</organism>
<dbReference type="OrthoDB" id="1186563at2"/>
<sequence length="348" mass="39618">MEVGKKLHIILGLALVLCSSWAKAQEVQYAQFYNDPYQLNPALAGASKYNRIGLHYRNQWPGIKNNYKTYSAYVDKRLAGINSGIGLYVLEDVAGDGALQYDYIAGSYAYGLRVNYNQMIRFGLRTALAMRSINFNKLVFTDQFVRDNAPSTIEGFDNNQVSYLDFSFGIEYKLNKQNLRFGFAADHLTRPNQSFTNTKNHLPIRYSAYVLYDMVIKGNTSQKSSSYVSYAALYKAQLSWDQLDFGAIYHYDAMEFGLFYRGIPGLKAYKPGYANNEAFIGYIGFQWLNIHFGYNYDFSMSKLGNIQSHGAHEITMIFAYGFNPKRKKPKSIPCSDIVGTSMVKKARF</sequence>
<dbReference type="NCBIfam" id="TIGR03519">
    <property type="entry name" value="T9SS_PorP_fam"/>
    <property type="match status" value="1"/>
</dbReference>
<feature type="chain" id="PRO_5023029100" evidence="1">
    <location>
        <begin position="25"/>
        <end position="348"/>
    </location>
</feature>
<protein>
    <submittedName>
        <fullName evidence="2">Type IX secretion system membrane protein PorP/SprF</fullName>
    </submittedName>
</protein>
<proteinExistence type="predicted"/>
<accession>A0A5C6USK2</accession>
<gene>
    <name evidence="2" type="ORF">FRX97_10795</name>
</gene>
<comment type="caution">
    <text evidence="2">The sequence shown here is derived from an EMBL/GenBank/DDBJ whole genome shotgun (WGS) entry which is preliminary data.</text>
</comment>
<dbReference type="InterPro" id="IPR019861">
    <property type="entry name" value="PorP/SprF_Bacteroidetes"/>
</dbReference>
<feature type="signal peptide" evidence="1">
    <location>
        <begin position="1"/>
        <end position="24"/>
    </location>
</feature>
<dbReference type="Proteomes" id="UP000321168">
    <property type="component" value="Unassembled WGS sequence"/>
</dbReference>
<dbReference type="RefSeq" id="WP_147015229.1">
    <property type="nucleotide sequence ID" value="NZ_VORB01000010.1"/>
</dbReference>
<keyword evidence="1" id="KW-0732">Signal</keyword>
<dbReference type="AlphaFoldDB" id="A0A5C6USK2"/>